<dbReference type="Gene3D" id="3.50.50.60">
    <property type="entry name" value="FAD/NAD(P)-binding domain"/>
    <property type="match status" value="2"/>
</dbReference>
<dbReference type="Gene3D" id="3.30.9.10">
    <property type="entry name" value="D-Amino Acid Oxidase, subunit A, domain 2"/>
    <property type="match status" value="1"/>
</dbReference>
<dbReference type="AlphaFoldDB" id="A0A2S9JHQ3"/>
<reference evidence="3 4" key="1">
    <citation type="submission" date="2018-02" db="EMBL/GenBank/DDBJ databases">
        <title>The draft genome of Phyllobacterium myrsinacearum DSM5892.</title>
        <authorList>
            <person name="Li L."/>
            <person name="Liu L."/>
            <person name="Zhang X."/>
            <person name="Wang T."/>
        </authorList>
    </citation>
    <scope>NUCLEOTIDE SEQUENCE [LARGE SCALE GENOMIC DNA]</scope>
    <source>
        <strain evidence="3 4">DSM 5892</strain>
    </source>
</reference>
<dbReference type="InterPro" id="IPR006076">
    <property type="entry name" value="FAD-dep_OxRdtase"/>
</dbReference>
<organism evidence="3 4">
    <name type="scientific">Phyllobacterium myrsinacearum</name>
    <dbReference type="NCBI Taxonomy" id="28101"/>
    <lineage>
        <taxon>Bacteria</taxon>
        <taxon>Pseudomonadati</taxon>
        <taxon>Pseudomonadota</taxon>
        <taxon>Alphaproteobacteria</taxon>
        <taxon>Hyphomicrobiales</taxon>
        <taxon>Phyllobacteriaceae</taxon>
        <taxon>Phyllobacterium</taxon>
    </lineage>
</organism>
<evidence type="ECO:0000313" key="3">
    <source>
        <dbReference type="EMBL" id="PRD52518.1"/>
    </source>
</evidence>
<keyword evidence="4" id="KW-1185">Reference proteome</keyword>
<evidence type="ECO:0000259" key="2">
    <source>
        <dbReference type="Pfam" id="PF01266"/>
    </source>
</evidence>
<comment type="caution">
    <text evidence="3">The sequence shown here is derived from an EMBL/GenBank/DDBJ whole genome shotgun (WGS) entry which is preliminary data.</text>
</comment>
<dbReference type="InterPro" id="IPR036188">
    <property type="entry name" value="FAD/NAD-bd_sf"/>
</dbReference>
<dbReference type="Pfam" id="PF01266">
    <property type="entry name" value="DAO"/>
    <property type="match status" value="1"/>
</dbReference>
<dbReference type="SUPFAM" id="SSF51905">
    <property type="entry name" value="FAD/NAD(P)-binding domain"/>
    <property type="match status" value="1"/>
</dbReference>
<dbReference type="SUPFAM" id="SSF54373">
    <property type="entry name" value="FAD-linked reductases, C-terminal domain"/>
    <property type="match status" value="1"/>
</dbReference>
<name>A0A2S9JHQ3_9HYPH</name>
<accession>A0A2S9JHQ3</accession>
<proteinExistence type="predicted"/>
<dbReference type="Proteomes" id="UP000238563">
    <property type="component" value="Unassembled WGS sequence"/>
</dbReference>
<keyword evidence="1" id="KW-0560">Oxidoreductase</keyword>
<feature type="domain" description="FAD dependent oxidoreductase" evidence="2">
    <location>
        <begin position="10"/>
        <end position="399"/>
    </location>
</feature>
<dbReference type="RefSeq" id="WP_105735028.1">
    <property type="nucleotide sequence ID" value="NZ_QLKY01000005.1"/>
</dbReference>
<sequence length="419" mass="46747">MSQTGNKSEVIVLGAGIVGVSIALHLQQRGRTVTLVDRRGAGEETSYGNAGLIERSSVIPYGVPRDLSVMLRYGLNRSADVHFDWRYLPRIAPWLWRFWRESAPKPLARAANDMWPLIERSVIEHETLMSQAGVLPLLRKTGWIEAYRSERTFEQACRTAATLHRFGLNYDVLDAKALQQREPHLSNVLTGAIHWLDAATVPDPGGIVKAYAKLFTERGGLFLCGDAHNLKQEQTRWSIATASGTVEAPEVVVALGPWSDTVFRPLGYRIPLLMKRGYHVHFGTQANAILNHPVIDAENGFLIAPMNQGIRLTTGIEFSRRDSRPTPVQLDRTEPLAREILPLAHRIEAAPWMGSRPCLPDMRPAIGRGWRHKGLWFAFGHNHHGFTLGPVTGRLLAEMMTGDTPFTDPAPYALQRFAP</sequence>
<protein>
    <submittedName>
        <fullName evidence="3">Amino acid dehydrogenase</fullName>
    </submittedName>
</protein>
<dbReference type="GO" id="GO:0005737">
    <property type="term" value="C:cytoplasm"/>
    <property type="evidence" value="ECO:0007669"/>
    <property type="project" value="TreeGrafter"/>
</dbReference>
<evidence type="ECO:0000256" key="1">
    <source>
        <dbReference type="ARBA" id="ARBA00023002"/>
    </source>
</evidence>
<gene>
    <name evidence="3" type="ORF">C5750_15465</name>
</gene>
<dbReference type="EMBL" id="PVBT01000004">
    <property type="protein sequence ID" value="PRD52518.1"/>
    <property type="molecule type" value="Genomic_DNA"/>
</dbReference>
<evidence type="ECO:0000313" key="4">
    <source>
        <dbReference type="Proteomes" id="UP000238563"/>
    </source>
</evidence>
<dbReference type="GO" id="GO:0016491">
    <property type="term" value="F:oxidoreductase activity"/>
    <property type="evidence" value="ECO:0007669"/>
    <property type="project" value="UniProtKB-KW"/>
</dbReference>
<dbReference type="PANTHER" id="PTHR13847">
    <property type="entry name" value="SARCOSINE DEHYDROGENASE-RELATED"/>
    <property type="match status" value="1"/>
</dbReference>
<dbReference type="OrthoDB" id="9805337at2"/>
<dbReference type="PANTHER" id="PTHR13847:SF289">
    <property type="entry name" value="GLYCINE OXIDASE"/>
    <property type="match status" value="1"/>
</dbReference>